<keyword evidence="13" id="KW-1185">Reference proteome</keyword>
<dbReference type="CDD" id="cd02440">
    <property type="entry name" value="AdoMet_MTases"/>
    <property type="match status" value="1"/>
</dbReference>
<feature type="region of interest" description="Disordered" evidence="10">
    <location>
        <begin position="1"/>
        <end position="153"/>
    </location>
</feature>
<feature type="compositionally biased region" description="Basic and acidic residues" evidence="10">
    <location>
        <begin position="50"/>
        <end position="77"/>
    </location>
</feature>
<dbReference type="AlphaFoldDB" id="A0A7R9LKF8"/>
<feature type="compositionally biased region" description="Basic and acidic residues" evidence="10">
    <location>
        <begin position="625"/>
        <end position="640"/>
    </location>
</feature>
<feature type="compositionally biased region" description="Acidic residues" evidence="10">
    <location>
        <begin position="121"/>
        <end position="153"/>
    </location>
</feature>
<dbReference type="GO" id="GO:0009383">
    <property type="term" value="F:rRNA (cytosine-C5-)-methyltransferase activity"/>
    <property type="evidence" value="ECO:0007669"/>
    <property type="project" value="TreeGrafter"/>
</dbReference>
<feature type="compositionally biased region" description="Basic and acidic residues" evidence="10">
    <location>
        <begin position="1"/>
        <end position="11"/>
    </location>
</feature>
<feature type="compositionally biased region" description="Basic residues" evidence="10">
    <location>
        <begin position="692"/>
        <end position="709"/>
    </location>
</feature>
<dbReference type="EMBL" id="CAJPVJ010001332">
    <property type="protein sequence ID" value="CAG2164530.1"/>
    <property type="molecule type" value="Genomic_DNA"/>
</dbReference>
<dbReference type="InterPro" id="IPR029063">
    <property type="entry name" value="SAM-dependent_MTases_sf"/>
</dbReference>
<feature type="active site" description="Nucleophile" evidence="9">
    <location>
        <position position="467"/>
    </location>
</feature>
<sequence length="709" mass="80200">MGRKGNYDQKVKRGKGRASKKQKDPEFKQWFAGDTTDDHKNASKKRKKSLKSDNQKSGVNDRKSGQKRVKFADKIEYSPDSDDDQVADQSLDDNETTFDTTGEDYSDDGSDEVQMNGNHNEDDDEEEDLDEDVEQEGEDEEEEGNEGSDEELDTTIELNATTDEEDMKISDAIQLGTTDSRLPEDLAIIKQRISDVLFVLSDFKSRRDPNRSRADYQLILKQDLCQYYNYNEFLMEKLMHLFNGEELKEFLEASEVHRPLTLRTNTLKTRRRDLAQTLINIGVNVDPIAKWSRVGLVVYDSQVPIGATPQYLAGHYMLQGAASLLPAMALAPQQNEKVLDMCAAPGGKTTHIAALMKNTGIVFANDPNKDRCKAVVANAHRLGIVNTVVSNYDGRQFPKIMTGFDRVLCDAPCSGTGVIAKDPIVKTSKESVDIQRCALLQKELILAAIDCLDANSKTGGYLVYSTCSVLVEENERVIDYALKKRNVKLVPIGVDFGREGFTHYRELRFHPTLLHTRRFYPHSHNTDGFFVAKLKKFSNTIPKSTVTQKDIRRLSKKLALTCNETDDQKTDETNVNNINKKHKKTKTHNKRDGNESKGKVSEKSGNIEKKAEPESDDQTAVEGKGVSDEVESKSEIDKKRVSGARRLKMRRKQQRNRNKKKKLKLKEKKPKAPADQQKRQKPTTNTSDSNKKSKHKKKNKKTSVKTKEE</sequence>
<feature type="domain" description="SAM-dependent MTase RsmB/NOP-type" evidence="11">
    <location>
        <begin position="250"/>
        <end position="537"/>
    </location>
</feature>
<keyword evidence="3" id="KW-0690">Ribosome biogenesis</keyword>
<dbReference type="EMBL" id="OC916157">
    <property type="protein sequence ID" value="CAD7643337.1"/>
    <property type="molecule type" value="Genomic_DNA"/>
</dbReference>
<dbReference type="PANTHER" id="PTHR22807">
    <property type="entry name" value="NOP2 YEAST -RELATED NOL1/NOP2/FMU SUN DOMAIN-CONTAINING"/>
    <property type="match status" value="1"/>
</dbReference>
<evidence type="ECO:0000256" key="8">
    <source>
        <dbReference type="ARBA" id="ARBA00023242"/>
    </source>
</evidence>
<dbReference type="PRINTS" id="PR02012">
    <property type="entry name" value="RCMTNOP2"/>
</dbReference>
<keyword evidence="5 9" id="KW-0808">Transferase</keyword>
<evidence type="ECO:0000256" key="10">
    <source>
        <dbReference type="SAM" id="MobiDB-lite"/>
    </source>
</evidence>
<keyword evidence="4 9" id="KW-0489">Methyltransferase</keyword>
<dbReference type="InterPro" id="IPR001678">
    <property type="entry name" value="MeTrfase_RsmB-F_NOP2_dom"/>
</dbReference>
<dbReference type="FunFam" id="3.30.70.1170:FF:000001">
    <property type="entry name" value="Ribosomal RNA methyltransferase Nop2"/>
    <property type="match status" value="1"/>
</dbReference>
<dbReference type="Pfam" id="PF22458">
    <property type="entry name" value="RsmF-B_ferredox"/>
    <property type="match status" value="1"/>
</dbReference>
<dbReference type="Proteomes" id="UP000728032">
    <property type="component" value="Unassembled WGS sequence"/>
</dbReference>
<organism evidence="12">
    <name type="scientific">Oppiella nova</name>
    <dbReference type="NCBI Taxonomy" id="334625"/>
    <lineage>
        <taxon>Eukaryota</taxon>
        <taxon>Metazoa</taxon>
        <taxon>Ecdysozoa</taxon>
        <taxon>Arthropoda</taxon>
        <taxon>Chelicerata</taxon>
        <taxon>Arachnida</taxon>
        <taxon>Acari</taxon>
        <taxon>Acariformes</taxon>
        <taxon>Sarcoptiformes</taxon>
        <taxon>Oribatida</taxon>
        <taxon>Brachypylina</taxon>
        <taxon>Oppioidea</taxon>
        <taxon>Oppiidae</taxon>
        <taxon>Oppiella</taxon>
    </lineage>
</organism>
<dbReference type="GO" id="GO:0005730">
    <property type="term" value="C:nucleolus"/>
    <property type="evidence" value="ECO:0007669"/>
    <property type="project" value="UniProtKB-SubCell"/>
</dbReference>
<feature type="binding site" evidence="9">
    <location>
        <position position="410"/>
    </location>
    <ligand>
        <name>S-adenosyl-L-methionine</name>
        <dbReference type="ChEBI" id="CHEBI:59789"/>
    </ligand>
</feature>
<evidence type="ECO:0000256" key="6">
    <source>
        <dbReference type="ARBA" id="ARBA00022691"/>
    </source>
</evidence>
<evidence type="ECO:0000313" key="12">
    <source>
        <dbReference type="EMBL" id="CAD7643337.1"/>
    </source>
</evidence>
<dbReference type="InterPro" id="IPR023273">
    <property type="entry name" value="RCMT_NOP2"/>
</dbReference>
<evidence type="ECO:0000256" key="9">
    <source>
        <dbReference type="PROSITE-ProRule" id="PRU01023"/>
    </source>
</evidence>
<dbReference type="OrthoDB" id="427002at2759"/>
<evidence type="ECO:0000259" key="11">
    <source>
        <dbReference type="PROSITE" id="PS51686"/>
    </source>
</evidence>
<accession>A0A7R9LKF8</accession>
<dbReference type="Gene3D" id="3.40.50.150">
    <property type="entry name" value="Vaccinia Virus protein VP39"/>
    <property type="match status" value="1"/>
</dbReference>
<comment type="similarity">
    <text evidence="2 9">Belongs to the class I-like SAM-binding methyltransferase superfamily. RsmB/NOP family.</text>
</comment>
<keyword evidence="6 9" id="KW-0949">S-adenosyl-L-methionine</keyword>
<dbReference type="PANTHER" id="PTHR22807:SF30">
    <property type="entry name" value="28S RRNA (CYTOSINE(4447)-C(5))-METHYLTRANSFERASE-RELATED"/>
    <property type="match status" value="1"/>
</dbReference>
<feature type="compositionally biased region" description="Basic residues" evidence="10">
    <location>
        <begin position="641"/>
        <end position="669"/>
    </location>
</feature>
<dbReference type="Pfam" id="PF01189">
    <property type="entry name" value="Methyltr_RsmB-F"/>
    <property type="match status" value="1"/>
</dbReference>
<dbReference type="PRINTS" id="PR02008">
    <property type="entry name" value="RCMTFAMILY"/>
</dbReference>
<feature type="binding site" evidence="9">
    <location>
        <position position="366"/>
    </location>
    <ligand>
        <name>S-adenosyl-L-methionine</name>
        <dbReference type="ChEBI" id="CHEBI:59789"/>
    </ligand>
</feature>
<dbReference type="NCBIfam" id="TIGR00446">
    <property type="entry name" value="nop2p"/>
    <property type="match status" value="1"/>
</dbReference>
<keyword evidence="8" id="KW-0539">Nucleus</keyword>
<feature type="region of interest" description="Disordered" evidence="10">
    <location>
        <begin position="566"/>
        <end position="709"/>
    </location>
</feature>
<dbReference type="PROSITE" id="PS01153">
    <property type="entry name" value="NOL1_NOP2_SUN"/>
    <property type="match status" value="1"/>
</dbReference>
<dbReference type="InterPro" id="IPR011023">
    <property type="entry name" value="Nop2p"/>
</dbReference>
<dbReference type="InterPro" id="IPR054728">
    <property type="entry name" value="RsmB-like_ferredoxin"/>
</dbReference>
<feature type="compositionally biased region" description="Acidic residues" evidence="10">
    <location>
        <begin position="79"/>
        <end position="111"/>
    </location>
</feature>
<evidence type="ECO:0000256" key="3">
    <source>
        <dbReference type="ARBA" id="ARBA00022517"/>
    </source>
</evidence>
<gene>
    <name evidence="12" type="ORF">ONB1V03_LOCUS4081</name>
</gene>
<evidence type="ECO:0000256" key="5">
    <source>
        <dbReference type="ARBA" id="ARBA00022679"/>
    </source>
</evidence>
<feature type="binding site" evidence="9">
    <location>
        <begin position="342"/>
        <end position="348"/>
    </location>
    <ligand>
        <name>S-adenosyl-L-methionine</name>
        <dbReference type="ChEBI" id="CHEBI:59789"/>
    </ligand>
</feature>
<feature type="compositionally biased region" description="Basic residues" evidence="10">
    <location>
        <begin position="579"/>
        <end position="589"/>
    </location>
</feature>
<evidence type="ECO:0000256" key="4">
    <source>
        <dbReference type="ARBA" id="ARBA00022603"/>
    </source>
</evidence>
<evidence type="ECO:0000256" key="2">
    <source>
        <dbReference type="ARBA" id="ARBA00007494"/>
    </source>
</evidence>
<feature type="compositionally biased region" description="Basic and acidic residues" evidence="10">
    <location>
        <begin position="590"/>
        <end position="613"/>
    </location>
</feature>
<proteinExistence type="inferred from homology"/>
<evidence type="ECO:0000256" key="1">
    <source>
        <dbReference type="ARBA" id="ARBA00004604"/>
    </source>
</evidence>
<evidence type="ECO:0000313" key="13">
    <source>
        <dbReference type="Proteomes" id="UP000728032"/>
    </source>
</evidence>
<dbReference type="GO" id="GO:0003723">
    <property type="term" value="F:RNA binding"/>
    <property type="evidence" value="ECO:0007669"/>
    <property type="project" value="UniProtKB-UniRule"/>
</dbReference>
<dbReference type="InterPro" id="IPR018314">
    <property type="entry name" value="RsmB/NOL1/NOP2-like_CS"/>
</dbReference>
<keyword evidence="7 9" id="KW-0694">RNA-binding</keyword>
<reference evidence="12" key="1">
    <citation type="submission" date="2020-11" db="EMBL/GenBank/DDBJ databases">
        <authorList>
            <person name="Tran Van P."/>
        </authorList>
    </citation>
    <scope>NUCLEOTIDE SEQUENCE</scope>
</reference>
<dbReference type="GO" id="GO:0070475">
    <property type="term" value="P:rRNA base methylation"/>
    <property type="evidence" value="ECO:0007669"/>
    <property type="project" value="TreeGrafter"/>
</dbReference>
<dbReference type="GO" id="GO:0000470">
    <property type="term" value="P:maturation of LSU-rRNA"/>
    <property type="evidence" value="ECO:0007669"/>
    <property type="project" value="TreeGrafter"/>
</dbReference>
<comment type="subcellular location">
    <subcellularLocation>
        <location evidence="1">Nucleus</location>
        <location evidence="1">Nucleolus</location>
    </subcellularLocation>
</comment>
<name>A0A7R9LKF8_9ACAR</name>
<feature type="binding site" evidence="9">
    <location>
        <position position="393"/>
    </location>
    <ligand>
        <name>S-adenosyl-L-methionine</name>
        <dbReference type="ChEBI" id="CHEBI:59789"/>
    </ligand>
</feature>
<dbReference type="InterPro" id="IPR049560">
    <property type="entry name" value="MeTrfase_RsmB-F_NOP2_cat"/>
</dbReference>
<dbReference type="InterPro" id="IPR023267">
    <property type="entry name" value="RCMT"/>
</dbReference>
<dbReference type="Gene3D" id="3.30.70.1170">
    <property type="entry name" value="Sun protein, domain 3"/>
    <property type="match status" value="1"/>
</dbReference>
<dbReference type="PROSITE" id="PS51686">
    <property type="entry name" value="SAM_MT_RSMB_NOP"/>
    <property type="match status" value="1"/>
</dbReference>
<evidence type="ECO:0000256" key="7">
    <source>
        <dbReference type="ARBA" id="ARBA00022884"/>
    </source>
</evidence>
<protein>
    <recommendedName>
        <fullName evidence="11">SAM-dependent MTase RsmB/NOP-type domain-containing protein</fullName>
    </recommendedName>
</protein>
<dbReference type="SUPFAM" id="SSF53335">
    <property type="entry name" value="S-adenosyl-L-methionine-dependent methyltransferases"/>
    <property type="match status" value="1"/>
</dbReference>